<dbReference type="EMBL" id="CP143786">
    <property type="protein sequence ID" value="WVN87530.1"/>
    <property type="molecule type" value="Genomic_DNA"/>
</dbReference>
<dbReference type="GeneID" id="91086924"/>
<dbReference type="InterPro" id="IPR033121">
    <property type="entry name" value="PEPTIDASE_A1"/>
</dbReference>
<dbReference type="PROSITE" id="PS51767">
    <property type="entry name" value="PEPTIDASE_A1"/>
    <property type="match status" value="1"/>
</dbReference>
<feature type="signal peptide" evidence="4">
    <location>
        <begin position="1"/>
        <end position="22"/>
    </location>
</feature>
<evidence type="ECO:0000256" key="2">
    <source>
        <dbReference type="ARBA" id="ARBA00022750"/>
    </source>
</evidence>
<name>A0AAJ8JS95_9TREE</name>
<dbReference type="InterPro" id="IPR001969">
    <property type="entry name" value="Aspartic_peptidase_AS"/>
</dbReference>
<reference evidence="6" key="3">
    <citation type="submission" date="2024-01" db="EMBL/GenBank/DDBJ databases">
        <authorList>
            <person name="Coelho M.A."/>
            <person name="David-Palma M."/>
            <person name="Shea T."/>
            <person name="Sun S."/>
            <person name="Cuomo C.A."/>
            <person name="Heitman J."/>
        </authorList>
    </citation>
    <scope>NUCLEOTIDE SEQUENCE</scope>
    <source>
        <strain evidence="6">CBS 7841</strain>
    </source>
</reference>
<proteinExistence type="inferred from homology"/>
<dbReference type="KEGG" id="cdep:91086924"/>
<feature type="region of interest" description="Disordered" evidence="3">
    <location>
        <begin position="28"/>
        <end position="116"/>
    </location>
</feature>
<keyword evidence="2" id="KW-0645">Protease</keyword>
<keyword evidence="4" id="KW-0732">Signal</keyword>
<dbReference type="SUPFAM" id="SSF50630">
    <property type="entry name" value="Acid proteases"/>
    <property type="match status" value="1"/>
</dbReference>
<dbReference type="AlphaFoldDB" id="A0AAJ8JS95"/>
<dbReference type="CDD" id="cd05471">
    <property type="entry name" value="pepsin_like"/>
    <property type="match status" value="1"/>
</dbReference>
<evidence type="ECO:0000313" key="7">
    <source>
        <dbReference type="Proteomes" id="UP000094043"/>
    </source>
</evidence>
<dbReference type="GO" id="GO:0004190">
    <property type="term" value="F:aspartic-type endopeptidase activity"/>
    <property type="evidence" value="ECO:0007669"/>
    <property type="project" value="UniProtKB-KW"/>
</dbReference>
<dbReference type="Gene3D" id="2.40.70.10">
    <property type="entry name" value="Acid Proteases"/>
    <property type="match status" value="2"/>
</dbReference>
<feature type="compositionally biased region" description="Basic and acidic residues" evidence="3">
    <location>
        <begin position="79"/>
        <end position="94"/>
    </location>
</feature>
<gene>
    <name evidence="6" type="ORF">L203_102713</name>
</gene>
<dbReference type="GO" id="GO:0006508">
    <property type="term" value="P:proteolysis"/>
    <property type="evidence" value="ECO:0007669"/>
    <property type="project" value="InterPro"/>
</dbReference>
<comment type="similarity">
    <text evidence="1">Belongs to the peptidase A1 family.</text>
</comment>
<dbReference type="RefSeq" id="XP_066068230.1">
    <property type="nucleotide sequence ID" value="XM_066212133.1"/>
</dbReference>
<sequence>MRPTSLLVVFVTFLQLVPNGSAESVMLTRRSTGERHSPIVKRLIADSPNPNKSDSPRTTGAGIRRRGIVKSYYQPARVRRGETNGESGSAKDDASTNPPTTATGQTAWAKPSDSSTSLAGVVRQGDAIVYTIDIKVGKDGVTVPVLVDTGSADLWVAGSNCPDCVAAHMVDSKLKGEEGCIGSVKGCMVPTNVQIGSYQLENFPVIAAKTVAEFDGSFMSGIFGLAMNKSAYANKATPLNMLSQLNMISTPEVGFYLDREVTGSKLVFGSPHDETSDIRVPEKMMLPIYAALNHGVYWNESTTKALVVRCNGFDDNKDSAFALQFNGKQFAIKWQDLVANPSPLNPEYCYARIQPSPSGIEDSIIIGSVFFHNAYHVVNTDTGDVTIYGLAA</sequence>
<evidence type="ECO:0000259" key="5">
    <source>
        <dbReference type="PROSITE" id="PS51767"/>
    </source>
</evidence>
<dbReference type="InterPro" id="IPR034164">
    <property type="entry name" value="Pepsin-like_dom"/>
</dbReference>
<organism evidence="6 7">
    <name type="scientific">Cryptococcus depauperatus CBS 7841</name>
    <dbReference type="NCBI Taxonomy" id="1295531"/>
    <lineage>
        <taxon>Eukaryota</taxon>
        <taxon>Fungi</taxon>
        <taxon>Dikarya</taxon>
        <taxon>Basidiomycota</taxon>
        <taxon>Agaricomycotina</taxon>
        <taxon>Tremellomycetes</taxon>
        <taxon>Tremellales</taxon>
        <taxon>Cryptococcaceae</taxon>
        <taxon>Cryptococcus</taxon>
    </lineage>
</organism>
<keyword evidence="2" id="KW-0378">Hydrolase</keyword>
<dbReference type="PANTHER" id="PTHR47966">
    <property type="entry name" value="BETA-SITE APP-CLEAVING ENZYME, ISOFORM A-RELATED"/>
    <property type="match status" value="1"/>
</dbReference>
<feature type="compositionally biased region" description="Polar residues" evidence="3">
    <location>
        <begin position="95"/>
        <end position="116"/>
    </location>
</feature>
<keyword evidence="7" id="KW-1185">Reference proteome</keyword>
<protein>
    <recommendedName>
        <fullName evidence="5">Peptidase A1 domain-containing protein</fullName>
    </recommendedName>
</protein>
<keyword evidence="2" id="KW-0064">Aspartyl protease</keyword>
<dbReference type="InterPro" id="IPR001461">
    <property type="entry name" value="Aspartic_peptidase_A1"/>
</dbReference>
<evidence type="ECO:0000256" key="1">
    <source>
        <dbReference type="ARBA" id="ARBA00007447"/>
    </source>
</evidence>
<evidence type="ECO:0000256" key="3">
    <source>
        <dbReference type="SAM" id="MobiDB-lite"/>
    </source>
</evidence>
<dbReference type="Proteomes" id="UP000094043">
    <property type="component" value="Chromosome 3"/>
</dbReference>
<dbReference type="PANTHER" id="PTHR47966:SF51">
    <property type="entry name" value="BETA-SITE APP-CLEAVING ENZYME, ISOFORM A-RELATED"/>
    <property type="match status" value="1"/>
</dbReference>
<reference evidence="6" key="1">
    <citation type="submission" date="2016-06" db="EMBL/GenBank/DDBJ databases">
        <authorList>
            <person name="Cuomo C."/>
            <person name="Litvintseva A."/>
            <person name="Heitman J."/>
            <person name="Chen Y."/>
            <person name="Sun S."/>
            <person name="Springer D."/>
            <person name="Dromer F."/>
            <person name="Young S."/>
            <person name="Zeng Q."/>
            <person name="Chapman S."/>
            <person name="Gujja S."/>
            <person name="Saif S."/>
            <person name="Birren B."/>
        </authorList>
    </citation>
    <scope>NUCLEOTIDE SEQUENCE</scope>
    <source>
        <strain evidence="6">CBS 7841</strain>
    </source>
</reference>
<feature type="chain" id="PRO_5042558056" description="Peptidase A1 domain-containing protein" evidence="4">
    <location>
        <begin position="23"/>
        <end position="392"/>
    </location>
</feature>
<feature type="domain" description="Peptidase A1" evidence="5">
    <location>
        <begin position="130"/>
        <end position="392"/>
    </location>
</feature>
<dbReference type="PROSITE" id="PS00141">
    <property type="entry name" value="ASP_PROTEASE"/>
    <property type="match status" value="1"/>
</dbReference>
<accession>A0AAJ8JS95</accession>
<reference evidence="6" key="2">
    <citation type="journal article" date="2022" name="Elife">
        <title>Obligate sexual reproduction of a homothallic fungus closely related to the Cryptococcus pathogenic species complex.</title>
        <authorList>
            <person name="Passer A.R."/>
            <person name="Clancey S.A."/>
            <person name="Shea T."/>
            <person name="David-Palma M."/>
            <person name="Averette A.F."/>
            <person name="Boekhout T."/>
            <person name="Porcel B.M."/>
            <person name="Nowrousian M."/>
            <person name="Cuomo C.A."/>
            <person name="Sun S."/>
            <person name="Heitman J."/>
            <person name="Coelho M.A."/>
        </authorList>
    </citation>
    <scope>NUCLEOTIDE SEQUENCE</scope>
    <source>
        <strain evidence="6">CBS 7841</strain>
    </source>
</reference>
<evidence type="ECO:0000313" key="6">
    <source>
        <dbReference type="EMBL" id="WVN87530.1"/>
    </source>
</evidence>
<dbReference type="InterPro" id="IPR021109">
    <property type="entry name" value="Peptidase_aspartic_dom_sf"/>
</dbReference>
<dbReference type="Pfam" id="PF00026">
    <property type="entry name" value="Asp"/>
    <property type="match status" value="2"/>
</dbReference>
<evidence type="ECO:0000256" key="4">
    <source>
        <dbReference type="SAM" id="SignalP"/>
    </source>
</evidence>